<dbReference type="Proteomes" id="UP000515947">
    <property type="component" value="Chromosome"/>
</dbReference>
<name>A0A7G9R8L5_9ACTN</name>
<dbReference type="AlphaFoldDB" id="A0A7G9R8L5"/>
<keyword evidence="1" id="KW-0472">Membrane</keyword>
<protein>
    <submittedName>
        <fullName evidence="2">Uncharacterized protein</fullName>
    </submittedName>
</protein>
<organism evidence="2 3">
    <name type="scientific">Nocardioides mesophilus</name>
    <dbReference type="NCBI Taxonomy" id="433659"/>
    <lineage>
        <taxon>Bacteria</taxon>
        <taxon>Bacillati</taxon>
        <taxon>Actinomycetota</taxon>
        <taxon>Actinomycetes</taxon>
        <taxon>Propionibacteriales</taxon>
        <taxon>Nocardioidaceae</taxon>
        <taxon>Nocardioides</taxon>
    </lineage>
</organism>
<dbReference type="RefSeq" id="WP_187577783.1">
    <property type="nucleotide sequence ID" value="NZ_CP060713.1"/>
</dbReference>
<evidence type="ECO:0000313" key="3">
    <source>
        <dbReference type="Proteomes" id="UP000515947"/>
    </source>
</evidence>
<keyword evidence="3" id="KW-1185">Reference proteome</keyword>
<evidence type="ECO:0000313" key="2">
    <source>
        <dbReference type="EMBL" id="QNN51940.1"/>
    </source>
</evidence>
<sequence length="121" mass="12278">MPTALLVAAAVAAVEALLLAVYGVAELVALSGDRLTMGLSTSVFFLGYAAGLAFCAWAVTRGSSWARAPIVLAQLIQLGVAWSFRGGSSTPLSVLLAVLALVVLAGLLHPASIAALDDAER</sequence>
<accession>A0A7G9R8L5</accession>
<feature type="transmembrane region" description="Helical" evidence="1">
    <location>
        <begin position="66"/>
        <end position="84"/>
    </location>
</feature>
<feature type="transmembrane region" description="Helical" evidence="1">
    <location>
        <begin position="36"/>
        <end position="59"/>
    </location>
</feature>
<keyword evidence="1" id="KW-0812">Transmembrane</keyword>
<feature type="transmembrane region" description="Helical" evidence="1">
    <location>
        <begin position="96"/>
        <end position="116"/>
    </location>
</feature>
<dbReference type="EMBL" id="CP060713">
    <property type="protein sequence ID" value="QNN51940.1"/>
    <property type="molecule type" value="Genomic_DNA"/>
</dbReference>
<dbReference type="KEGG" id="nmes:H9L09_15630"/>
<keyword evidence="1" id="KW-1133">Transmembrane helix</keyword>
<reference evidence="2 3" key="1">
    <citation type="submission" date="2020-08" db="EMBL/GenBank/DDBJ databases">
        <title>Genome sequence of Nocardioides mesophilus KACC 16243T.</title>
        <authorList>
            <person name="Hyun D.-W."/>
            <person name="Bae J.-W."/>
        </authorList>
    </citation>
    <scope>NUCLEOTIDE SEQUENCE [LARGE SCALE GENOMIC DNA]</scope>
    <source>
        <strain evidence="2 3">KACC 16243</strain>
    </source>
</reference>
<gene>
    <name evidence="2" type="ORF">H9L09_15630</name>
</gene>
<evidence type="ECO:0000256" key="1">
    <source>
        <dbReference type="SAM" id="Phobius"/>
    </source>
</evidence>
<proteinExistence type="predicted"/>